<evidence type="ECO:0000256" key="8">
    <source>
        <dbReference type="SAM" id="Phobius"/>
    </source>
</evidence>
<organism evidence="11 12">
    <name type="scientific">Jiangella asiatica</name>
    <dbReference type="NCBI Taxonomy" id="2530372"/>
    <lineage>
        <taxon>Bacteria</taxon>
        <taxon>Bacillati</taxon>
        <taxon>Actinomycetota</taxon>
        <taxon>Actinomycetes</taxon>
        <taxon>Jiangellales</taxon>
        <taxon>Jiangellaceae</taxon>
        <taxon>Jiangella</taxon>
    </lineage>
</organism>
<evidence type="ECO:0000256" key="3">
    <source>
        <dbReference type="ARBA" id="ARBA00022475"/>
    </source>
</evidence>
<keyword evidence="12" id="KW-1185">Reference proteome</keyword>
<dbReference type="OrthoDB" id="9793799at2"/>
<comment type="similarity">
    <text evidence="2">Belongs to the UPF0702 family.</text>
</comment>
<dbReference type="InterPro" id="IPR023090">
    <property type="entry name" value="UPF0702_alpha/beta_dom_sf"/>
</dbReference>
<dbReference type="Pfam" id="PF04239">
    <property type="entry name" value="DUF421"/>
    <property type="match status" value="1"/>
</dbReference>
<keyword evidence="3" id="KW-1003">Cell membrane</keyword>
<dbReference type="Gene3D" id="3.30.240.20">
    <property type="entry name" value="bsu07140 like domains"/>
    <property type="match status" value="1"/>
</dbReference>
<dbReference type="RefSeq" id="WP_131889829.1">
    <property type="nucleotide sequence ID" value="NZ_SMKZ01000001.1"/>
</dbReference>
<protein>
    <submittedName>
        <fullName evidence="11">DUF421 domain-containing protein</fullName>
    </submittedName>
</protein>
<comment type="subcellular location">
    <subcellularLocation>
        <location evidence="1">Cell membrane</location>
        <topology evidence="1">Multi-pass membrane protein</topology>
    </subcellularLocation>
</comment>
<dbReference type="InParanoid" id="A0A4R5DTN7"/>
<dbReference type="EMBL" id="SMKZ01000001">
    <property type="protein sequence ID" value="TDE15784.1"/>
    <property type="molecule type" value="Genomic_DNA"/>
</dbReference>
<dbReference type="PANTHER" id="PTHR34582:SF6">
    <property type="entry name" value="UPF0702 TRANSMEMBRANE PROTEIN YCAP"/>
    <property type="match status" value="1"/>
</dbReference>
<feature type="transmembrane region" description="Helical" evidence="8">
    <location>
        <begin position="53"/>
        <end position="75"/>
    </location>
</feature>
<keyword evidence="4 8" id="KW-0812">Transmembrane</keyword>
<evidence type="ECO:0000313" key="12">
    <source>
        <dbReference type="Proteomes" id="UP000294739"/>
    </source>
</evidence>
<keyword evidence="5 8" id="KW-1133">Transmembrane helix</keyword>
<evidence type="ECO:0000259" key="9">
    <source>
        <dbReference type="Pfam" id="PF04239"/>
    </source>
</evidence>
<proteinExistence type="inferred from homology"/>
<sequence>MDVIVRAAIVFAILWFVLRVSGKRQVTQLSAFELILLVTLGDLISQTVLQEDLSLTGGALAVATFTLLSILLSWVSWRFRRIRPVLEGEPTILIRDGSVDDKVLRYERLPMDDVLAAAREHGVRDLAEVDLMVLEADGTFSIFTRSPAEENDQDEAPPRRGGAPA</sequence>
<accession>A0A4R5DTN7</accession>
<comment type="caution">
    <text evidence="11">The sequence shown here is derived from an EMBL/GenBank/DDBJ whole genome shotgun (WGS) entry which is preliminary data.</text>
</comment>
<evidence type="ECO:0000256" key="7">
    <source>
        <dbReference type="SAM" id="MobiDB-lite"/>
    </source>
</evidence>
<dbReference type="Pfam" id="PF20730">
    <property type="entry name" value="YetF_N"/>
    <property type="match status" value="1"/>
</dbReference>
<gene>
    <name evidence="11" type="ORF">E1269_00295</name>
</gene>
<evidence type="ECO:0000256" key="4">
    <source>
        <dbReference type="ARBA" id="ARBA00022692"/>
    </source>
</evidence>
<reference evidence="11 12" key="1">
    <citation type="submission" date="2019-03" db="EMBL/GenBank/DDBJ databases">
        <title>Draft genome sequences of novel Actinobacteria.</title>
        <authorList>
            <person name="Sahin N."/>
            <person name="Ay H."/>
            <person name="Saygin H."/>
        </authorList>
    </citation>
    <scope>NUCLEOTIDE SEQUENCE [LARGE SCALE GENOMIC DNA]</scope>
    <source>
        <strain evidence="11 12">5K138</strain>
    </source>
</reference>
<evidence type="ECO:0000256" key="2">
    <source>
        <dbReference type="ARBA" id="ARBA00006448"/>
    </source>
</evidence>
<dbReference type="InterPro" id="IPR048454">
    <property type="entry name" value="YetF_N"/>
</dbReference>
<feature type="region of interest" description="Disordered" evidence="7">
    <location>
        <begin position="144"/>
        <end position="165"/>
    </location>
</feature>
<evidence type="ECO:0000256" key="5">
    <source>
        <dbReference type="ARBA" id="ARBA00022989"/>
    </source>
</evidence>
<feature type="domain" description="YetF C-terminal" evidence="9">
    <location>
        <begin position="78"/>
        <end position="147"/>
    </location>
</feature>
<dbReference type="PANTHER" id="PTHR34582">
    <property type="entry name" value="UPF0702 TRANSMEMBRANE PROTEIN YCAP"/>
    <property type="match status" value="1"/>
</dbReference>
<evidence type="ECO:0000313" key="11">
    <source>
        <dbReference type="EMBL" id="TDE15784.1"/>
    </source>
</evidence>
<keyword evidence="6 8" id="KW-0472">Membrane</keyword>
<dbReference type="Proteomes" id="UP000294739">
    <property type="component" value="Unassembled WGS sequence"/>
</dbReference>
<name>A0A4R5DTN7_9ACTN</name>
<feature type="domain" description="YetF-like N-terminal transmembrane" evidence="10">
    <location>
        <begin position="3"/>
        <end position="75"/>
    </location>
</feature>
<dbReference type="GO" id="GO:0005886">
    <property type="term" value="C:plasma membrane"/>
    <property type="evidence" value="ECO:0007669"/>
    <property type="project" value="UniProtKB-SubCell"/>
</dbReference>
<dbReference type="AlphaFoldDB" id="A0A4R5DTN7"/>
<dbReference type="InterPro" id="IPR007353">
    <property type="entry name" value="DUF421"/>
</dbReference>
<evidence type="ECO:0000259" key="10">
    <source>
        <dbReference type="Pfam" id="PF20730"/>
    </source>
</evidence>
<evidence type="ECO:0000256" key="6">
    <source>
        <dbReference type="ARBA" id="ARBA00023136"/>
    </source>
</evidence>
<evidence type="ECO:0000256" key="1">
    <source>
        <dbReference type="ARBA" id="ARBA00004651"/>
    </source>
</evidence>